<evidence type="ECO:0000313" key="6">
    <source>
        <dbReference type="Proteomes" id="UP000184031"/>
    </source>
</evidence>
<gene>
    <name evidence="4" type="ORF">SAMN04487891_10133</name>
    <name evidence="5" type="ORF">SAMN05216293_0033</name>
</gene>
<evidence type="ECO:0000256" key="1">
    <source>
        <dbReference type="PROSITE-ProRule" id="PRU00169"/>
    </source>
</evidence>
<evidence type="ECO:0000313" key="4">
    <source>
        <dbReference type="EMBL" id="SFB66324.1"/>
    </source>
</evidence>
<proteinExistence type="predicted"/>
<dbReference type="Proteomes" id="UP000184031">
    <property type="component" value="Unassembled WGS sequence"/>
</dbReference>
<sequence>MAHKTIIIDDELLARKRIMELLADRNEFDVIAECANGEDATSKITELSPDIIFLDIELKGMTGFDVLRNIHPQKMPIVVFATAYDHYAVDAFNNYALDFLLKPFKNKRFHETLERILERMKYLDYEERMKGFLNSLEGNLKKEYGSKTRKLPIKQDNKTILLNTDQIKYVCASSYYAEIYIGEKKYVVRDSLKNLLHQLSDHQFLRIHRSTIINIDHILELVHSDYNEIDIRMNDLKLFRISKSYRKDTLTKLGIL</sequence>
<dbReference type="Gene3D" id="3.40.50.2300">
    <property type="match status" value="1"/>
</dbReference>
<dbReference type="Pfam" id="PF04397">
    <property type="entry name" value="LytTR"/>
    <property type="match status" value="1"/>
</dbReference>
<dbReference type="PANTHER" id="PTHR37299">
    <property type="entry name" value="TRANSCRIPTIONAL REGULATOR-RELATED"/>
    <property type="match status" value="1"/>
</dbReference>
<dbReference type="InterPro" id="IPR007492">
    <property type="entry name" value="LytTR_DNA-bd_dom"/>
</dbReference>
<dbReference type="GO" id="GO:0000156">
    <property type="term" value="F:phosphorelay response regulator activity"/>
    <property type="evidence" value="ECO:0007669"/>
    <property type="project" value="InterPro"/>
</dbReference>
<keyword evidence="7" id="KW-1185">Reference proteome</keyword>
<dbReference type="Pfam" id="PF00072">
    <property type="entry name" value="Response_reg"/>
    <property type="match status" value="1"/>
</dbReference>
<dbReference type="SMART" id="SM00448">
    <property type="entry name" value="REC"/>
    <property type="match status" value="1"/>
</dbReference>
<keyword evidence="1" id="KW-0597">Phosphoprotein</keyword>
<dbReference type="PANTHER" id="PTHR37299:SF1">
    <property type="entry name" value="STAGE 0 SPORULATION PROTEIN A HOMOLOG"/>
    <property type="match status" value="1"/>
</dbReference>
<dbReference type="InterPro" id="IPR001789">
    <property type="entry name" value="Sig_transdc_resp-reg_receiver"/>
</dbReference>
<evidence type="ECO:0000259" key="2">
    <source>
        <dbReference type="PROSITE" id="PS50110"/>
    </source>
</evidence>
<reference evidence="5 6" key="1">
    <citation type="submission" date="2016-11" db="EMBL/GenBank/DDBJ databases">
        <authorList>
            <person name="Varghese N."/>
            <person name="Submissions S."/>
        </authorList>
    </citation>
    <scope>NUCLEOTIDE SEQUENCE [LARGE SCALE GENOMIC DNA]</scope>
    <source>
        <strain evidence="5 6">CGMCC 1.12174</strain>
        <strain evidence="4 7">DSM 26351</strain>
    </source>
</reference>
<evidence type="ECO:0000313" key="5">
    <source>
        <dbReference type="EMBL" id="SHK02918.1"/>
    </source>
</evidence>
<dbReference type="OrthoDB" id="2168082at2"/>
<dbReference type="Proteomes" id="UP000198940">
    <property type="component" value="Unassembled WGS sequence"/>
</dbReference>
<dbReference type="RefSeq" id="WP_072876791.1">
    <property type="nucleotide sequence ID" value="NZ_FOKU01000001.1"/>
</dbReference>
<dbReference type="InterPro" id="IPR011006">
    <property type="entry name" value="CheY-like_superfamily"/>
</dbReference>
<comment type="caution">
    <text evidence="5">The sequence shown here is derived from an EMBL/GenBank/DDBJ whole genome shotgun (WGS) entry which is preliminary data.</text>
</comment>
<accession>A0A1M6P4R1</accession>
<evidence type="ECO:0000313" key="7">
    <source>
        <dbReference type="Proteomes" id="UP000198940"/>
    </source>
</evidence>
<protein>
    <submittedName>
        <fullName evidence="5">Two component transcriptional regulator, LytTR family</fullName>
    </submittedName>
</protein>
<evidence type="ECO:0000259" key="3">
    <source>
        <dbReference type="PROSITE" id="PS50930"/>
    </source>
</evidence>
<dbReference type="SUPFAM" id="SSF52172">
    <property type="entry name" value="CheY-like"/>
    <property type="match status" value="1"/>
</dbReference>
<organism evidence="5 6">
    <name type="scientific">Flagellimonas taeanensis</name>
    <dbReference type="NCBI Taxonomy" id="1005926"/>
    <lineage>
        <taxon>Bacteria</taxon>
        <taxon>Pseudomonadati</taxon>
        <taxon>Bacteroidota</taxon>
        <taxon>Flavobacteriia</taxon>
        <taxon>Flavobacteriales</taxon>
        <taxon>Flavobacteriaceae</taxon>
        <taxon>Flagellimonas</taxon>
    </lineage>
</organism>
<dbReference type="STRING" id="1055723.SAMN05216293_0033"/>
<dbReference type="EMBL" id="FOKU01000001">
    <property type="protein sequence ID" value="SFB66324.1"/>
    <property type="molecule type" value="Genomic_DNA"/>
</dbReference>
<dbReference type="SMART" id="SM00850">
    <property type="entry name" value="LytTR"/>
    <property type="match status" value="1"/>
</dbReference>
<dbReference type="PROSITE" id="PS50110">
    <property type="entry name" value="RESPONSE_REGULATORY"/>
    <property type="match status" value="1"/>
</dbReference>
<feature type="domain" description="Response regulatory" evidence="2">
    <location>
        <begin position="4"/>
        <end position="117"/>
    </location>
</feature>
<dbReference type="EMBL" id="FRAT01000001">
    <property type="protein sequence ID" value="SHK02918.1"/>
    <property type="molecule type" value="Genomic_DNA"/>
</dbReference>
<name>A0A1M6P4R1_9FLAO</name>
<dbReference type="PROSITE" id="PS50930">
    <property type="entry name" value="HTH_LYTTR"/>
    <property type="match status" value="1"/>
</dbReference>
<dbReference type="AlphaFoldDB" id="A0A1M6P4R1"/>
<dbReference type="GO" id="GO:0003677">
    <property type="term" value="F:DNA binding"/>
    <property type="evidence" value="ECO:0007669"/>
    <property type="project" value="InterPro"/>
</dbReference>
<dbReference type="InterPro" id="IPR046947">
    <property type="entry name" value="LytR-like"/>
</dbReference>
<dbReference type="Gene3D" id="2.40.50.1020">
    <property type="entry name" value="LytTr DNA-binding domain"/>
    <property type="match status" value="1"/>
</dbReference>
<feature type="modified residue" description="4-aspartylphosphate" evidence="1">
    <location>
        <position position="55"/>
    </location>
</feature>
<feature type="domain" description="HTH LytTR-type" evidence="3">
    <location>
        <begin position="151"/>
        <end position="255"/>
    </location>
</feature>